<keyword evidence="5" id="KW-0418">Kinase</keyword>
<keyword evidence="6 7" id="KW-0067">ATP-binding</keyword>
<dbReference type="InterPro" id="IPR017441">
    <property type="entry name" value="Protein_kinase_ATP_BS"/>
</dbReference>
<dbReference type="PROSITE" id="PS50011">
    <property type="entry name" value="PROTEIN_KINASE_DOM"/>
    <property type="match status" value="1"/>
</dbReference>
<comment type="caution">
    <text evidence="10">The sequence shown here is derived from an EMBL/GenBank/DDBJ whole genome shotgun (WGS) entry which is preliminary data.</text>
</comment>
<evidence type="ECO:0000313" key="11">
    <source>
        <dbReference type="Proteomes" id="UP001154282"/>
    </source>
</evidence>
<keyword evidence="3" id="KW-0808">Transferase</keyword>
<evidence type="ECO:0000256" key="6">
    <source>
        <dbReference type="ARBA" id="ARBA00022840"/>
    </source>
</evidence>
<dbReference type="InterPro" id="IPR008271">
    <property type="entry name" value="Ser/Thr_kinase_AS"/>
</dbReference>
<organism evidence="10 11">
    <name type="scientific">Linum tenue</name>
    <dbReference type="NCBI Taxonomy" id="586396"/>
    <lineage>
        <taxon>Eukaryota</taxon>
        <taxon>Viridiplantae</taxon>
        <taxon>Streptophyta</taxon>
        <taxon>Embryophyta</taxon>
        <taxon>Tracheophyta</taxon>
        <taxon>Spermatophyta</taxon>
        <taxon>Magnoliopsida</taxon>
        <taxon>eudicotyledons</taxon>
        <taxon>Gunneridae</taxon>
        <taxon>Pentapetalae</taxon>
        <taxon>rosids</taxon>
        <taxon>fabids</taxon>
        <taxon>Malpighiales</taxon>
        <taxon>Linaceae</taxon>
        <taxon>Linum</taxon>
    </lineage>
</organism>
<dbReference type="Pfam" id="PF24289">
    <property type="entry name" value="DUF7477"/>
    <property type="match status" value="1"/>
</dbReference>
<dbReference type="PANTHER" id="PTHR11909">
    <property type="entry name" value="CASEIN KINASE-RELATED"/>
    <property type="match status" value="1"/>
</dbReference>
<reference evidence="10" key="1">
    <citation type="submission" date="2022-08" db="EMBL/GenBank/DDBJ databases">
        <authorList>
            <person name="Gutierrez-Valencia J."/>
        </authorList>
    </citation>
    <scope>NUCLEOTIDE SEQUENCE</scope>
</reference>
<dbReference type="PROSITE" id="PS00107">
    <property type="entry name" value="PROTEIN_KINASE_ATP"/>
    <property type="match status" value="1"/>
</dbReference>
<evidence type="ECO:0000256" key="4">
    <source>
        <dbReference type="ARBA" id="ARBA00022741"/>
    </source>
</evidence>
<dbReference type="PROSITE" id="PS00108">
    <property type="entry name" value="PROTEIN_KINASE_ST"/>
    <property type="match status" value="1"/>
</dbReference>
<dbReference type="SMART" id="SM00220">
    <property type="entry name" value="S_TKc"/>
    <property type="match status" value="1"/>
</dbReference>
<dbReference type="CDD" id="cd14016">
    <property type="entry name" value="STKc_CK1"/>
    <property type="match status" value="1"/>
</dbReference>
<keyword evidence="4 7" id="KW-0547">Nucleotide-binding</keyword>
<dbReference type="GO" id="GO:0004674">
    <property type="term" value="F:protein serine/threonine kinase activity"/>
    <property type="evidence" value="ECO:0007669"/>
    <property type="project" value="UniProtKB-EC"/>
</dbReference>
<evidence type="ECO:0000256" key="8">
    <source>
        <dbReference type="SAM" id="MobiDB-lite"/>
    </source>
</evidence>
<comment type="similarity">
    <text evidence="1">Belongs to the protein kinase superfamily. CK1 Ser/Thr protein kinase family. Casein kinase I subfamily.</text>
</comment>
<evidence type="ECO:0000256" key="7">
    <source>
        <dbReference type="PROSITE-ProRule" id="PRU10141"/>
    </source>
</evidence>
<feature type="region of interest" description="Disordered" evidence="8">
    <location>
        <begin position="1"/>
        <end position="27"/>
    </location>
</feature>
<dbReference type="InterPro" id="IPR000719">
    <property type="entry name" value="Prot_kinase_dom"/>
</dbReference>
<feature type="compositionally biased region" description="Basic and acidic residues" evidence="8">
    <location>
        <begin position="1"/>
        <end position="10"/>
    </location>
</feature>
<dbReference type="FunFam" id="1.10.510.10:FF:000222">
    <property type="entry name" value="casein kinase 1-like protein HD16"/>
    <property type="match status" value="1"/>
</dbReference>
<dbReference type="GO" id="GO:0005524">
    <property type="term" value="F:ATP binding"/>
    <property type="evidence" value="ECO:0007669"/>
    <property type="project" value="UniProtKB-UniRule"/>
</dbReference>
<feature type="domain" description="Protein kinase" evidence="9">
    <location>
        <begin position="33"/>
        <end position="312"/>
    </location>
</feature>
<dbReference type="InterPro" id="IPR050235">
    <property type="entry name" value="CK1_Ser-Thr_kinase"/>
</dbReference>
<evidence type="ECO:0000256" key="3">
    <source>
        <dbReference type="ARBA" id="ARBA00022679"/>
    </source>
</evidence>
<dbReference type="Gene3D" id="1.10.510.10">
    <property type="entry name" value="Transferase(Phosphotransferase) domain 1"/>
    <property type="match status" value="1"/>
</dbReference>
<evidence type="ECO:0000313" key="10">
    <source>
        <dbReference type="EMBL" id="CAI0409574.1"/>
    </source>
</evidence>
<evidence type="ECO:0000259" key="9">
    <source>
        <dbReference type="PROSITE" id="PS50011"/>
    </source>
</evidence>
<proteinExistence type="inferred from homology"/>
<sequence>MDEYDSGERPEPEDEGSTAPLPEKVTVGGSPTYRIDRKLGKGGFGQVFVGRRIGAGPGAVEVALKFEHRSSKGCNYGPPYEWQVYNALGGSHGVPRVHFKGCQSDYYVMVMDMLGPSLWDVWNNNSQTMSIEMVACIAIEAISILEKVHSRGYIHGDVKPENFLLGPPETPDERKLYLVDLGLATKWRDTSTGLHVEYDQRPDVFRGTMRYASVHAHLGRTGSRRDDLESLAYTLVFLLRGRLPWQGYQGEDKGFLVCKKKMATSPETLCCFCPQPFRQFVEYVVNLKFDEEPNYAKCISLFDGIVDPNPYIRPINTDGAQKLIYQVGQKRGRLTMEEEDGQPNKKIRMGMPATQWISIYNARRPMKQRYHYNVTDARLSQHVEKGNEDGLFISSVASCSNLWALIMDAGTGFTAQVYKLSPQFLDKEWIVEQWEKNYYISAVAGANNGSSLVVMSKGTQFLQQSYKVSDSFPSKWINKKWREGFYVTAMATAGSRWAIVMSRGAGFSAQVIELDFLYPSEGIHHRWDSGYRITSTAATRDQAAFVLSVPRRKPADETQETLRTSAFPTTHVKEKWAKNLYIASICYGRTVS</sequence>
<dbReference type="AlphaFoldDB" id="A0AAV0JLD9"/>
<feature type="binding site" evidence="7">
    <location>
        <position position="65"/>
    </location>
    <ligand>
        <name>ATP</name>
        <dbReference type="ChEBI" id="CHEBI:30616"/>
    </ligand>
</feature>
<gene>
    <name evidence="10" type="ORF">LITE_LOCUS14428</name>
</gene>
<name>A0AAV0JLD9_9ROSI</name>
<dbReference type="InterPro" id="IPR011009">
    <property type="entry name" value="Kinase-like_dom_sf"/>
</dbReference>
<dbReference type="Proteomes" id="UP001154282">
    <property type="component" value="Unassembled WGS sequence"/>
</dbReference>
<dbReference type="SUPFAM" id="SSF56112">
    <property type="entry name" value="Protein kinase-like (PK-like)"/>
    <property type="match status" value="1"/>
</dbReference>
<dbReference type="EMBL" id="CAMGYJ010000005">
    <property type="protein sequence ID" value="CAI0409574.1"/>
    <property type="molecule type" value="Genomic_DNA"/>
</dbReference>
<dbReference type="Pfam" id="PF00069">
    <property type="entry name" value="Pkinase"/>
    <property type="match status" value="1"/>
</dbReference>
<evidence type="ECO:0000256" key="5">
    <source>
        <dbReference type="ARBA" id="ARBA00022777"/>
    </source>
</evidence>
<evidence type="ECO:0000256" key="2">
    <source>
        <dbReference type="ARBA" id="ARBA00012513"/>
    </source>
</evidence>
<accession>A0AAV0JLD9</accession>
<protein>
    <recommendedName>
        <fullName evidence="2">non-specific serine/threonine protein kinase</fullName>
        <ecNumber evidence="2">2.7.11.1</ecNumber>
    </recommendedName>
</protein>
<dbReference type="InterPro" id="IPR055900">
    <property type="entry name" value="DUF7477"/>
</dbReference>
<evidence type="ECO:0000256" key="1">
    <source>
        <dbReference type="ARBA" id="ARBA00005926"/>
    </source>
</evidence>
<keyword evidence="11" id="KW-1185">Reference proteome</keyword>
<dbReference type="EC" id="2.7.11.1" evidence="2"/>